<name>A0A165NK89_EXIGL</name>
<reference evidence="1 2" key="1">
    <citation type="journal article" date="2016" name="Mol. Biol. Evol.">
        <title>Comparative Genomics of Early-Diverging Mushroom-Forming Fungi Provides Insights into the Origins of Lignocellulose Decay Capabilities.</title>
        <authorList>
            <person name="Nagy L.G."/>
            <person name="Riley R."/>
            <person name="Tritt A."/>
            <person name="Adam C."/>
            <person name="Daum C."/>
            <person name="Floudas D."/>
            <person name="Sun H."/>
            <person name="Yadav J.S."/>
            <person name="Pangilinan J."/>
            <person name="Larsson K.H."/>
            <person name="Matsuura K."/>
            <person name="Barry K."/>
            <person name="Labutti K."/>
            <person name="Kuo R."/>
            <person name="Ohm R.A."/>
            <person name="Bhattacharya S.S."/>
            <person name="Shirouzu T."/>
            <person name="Yoshinaga Y."/>
            <person name="Martin F.M."/>
            <person name="Grigoriev I.V."/>
            <person name="Hibbett D.S."/>
        </authorList>
    </citation>
    <scope>NUCLEOTIDE SEQUENCE [LARGE SCALE GENOMIC DNA]</scope>
    <source>
        <strain evidence="1 2">HHB12029</strain>
    </source>
</reference>
<dbReference type="Proteomes" id="UP000077266">
    <property type="component" value="Unassembled WGS sequence"/>
</dbReference>
<dbReference type="EMBL" id="KV425898">
    <property type="protein sequence ID" value="KZW00859.1"/>
    <property type="molecule type" value="Genomic_DNA"/>
</dbReference>
<evidence type="ECO:0000313" key="2">
    <source>
        <dbReference type="Proteomes" id="UP000077266"/>
    </source>
</evidence>
<keyword evidence="2" id="KW-1185">Reference proteome</keyword>
<evidence type="ECO:0000313" key="1">
    <source>
        <dbReference type="EMBL" id="KZW00859.1"/>
    </source>
</evidence>
<accession>A0A165NK89</accession>
<organism evidence="1 2">
    <name type="scientific">Exidia glandulosa HHB12029</name>
    <dbReference type="NCBI Taxonomy" id="1314781"/>
    <lineage>
        <taxon>Eukaryota</taxon>
        <taxon>Fungi</taxon>
        <taxon>Dikarya</taxon>
        <taxon>Basidiomycota</taxon>
        <taxon>Agaricomycotina</taxon>
        <taxon>Agaricomycetes</taxon>
        <taxon>Auriculariales</taxon>
        <taxon>Exidiaceae</taxon>
        <taxon>Exidia</taxon>
    </lineage>
</organism>
<dbReference type="AlphaFoldDB" id="A0A165NK89"/>
<proteinExistence type="predicted"/>
<protein>
    <submittedName>
        <fullName evidence="1">Uncharacterized protein</fullName>
    </submittedName>
</protein>
<sequence>MVRIATTPFKAARRSTCKAPRCGSGARSRLEAAVRNGQRVTIDGLFPYVRELICVHVNNVLLMITLPRIAAVARVVETVKTKSGNFQASHRGYFESITVNIQANPTSQGCGCTKTRRIKMTSVRRMQVDWHFKPQTAKSMRSHISLFPSCESRRIVDVVRD</sequence>
<gene>
    <name evidence="1" type="ORF">EXIGLDRAFT_123628</name>
</gene>
<dbReference type="InParanoid" id="A0A165NK89"/>